<keyword evidence="5 7" id="KW-0472">Membrane</keyword>
<dbReference type="GO" id="GO:0016020">
    <property type="term" value="C:membrane"/>
    <property type="evidence" value="ECO:0007669"/>
    <property type="project" value="UniProtKB-SubCell"/>
</dbReference>
<dbReference type="GO" id="GO:0005794">
    <property type="term" value="C:Golgi apparatus"/>
    <property type="evidence" value="ECO:0007669"/>
    <property type="project" value="TreeGrafter"/>
</dbReference>
<feature type="transmembrane region" description="Helical" evidence="7">
    <location>
        <begin position="161"/>
        <end position="185"/>
    </location>
</feature>
<evidence type="ECO:0000256" key="4">
    <source>
        <dbReference type="ARBA" id="ARBA00022989"/>
    </source>
</evidence>
<feature type="domain" description="Palmitoyltransferase DHHC" evidence="8">
    <location>
        <begin position="115"/>
        <end position="250"/>
    </location>
</feature>
<comment type="subcellular location">
    <subcellularLocation>
        <location evidence="1">Membrane</location>
        <topology evidence="1">Multi-pass membrane protein</topology>
    </subcellularLocation>
</comment>
<dbReference type="PANTHER" id="PTHR22883:SF478">
    <property type="entry name" value="PALMITOYLTRANSFERASE"/>
    <property type="match status" value="1"/>
</dbReference>
<dbReference type="GeneID" id="39984600"/>
<comment type="caution">
    <text evidence="9">The sequence shown here is derived from an EMBL/GenBank/DDBJ whole genome shotgun (WGS) entry which is preliminary data.</text>
</comment>
<evidence type="ECO:0000313" key="9">
    <source>
        <dbReference type="EMBL" id="ORC89577.1"/>
    </source>
</evidence>
<feature type="transmembrane region" description="Helical" evidence="7">
    <location>
        <begin position="21"/>
        <end position="47"/>
    </location>
</feature>
<protein>
    <recommendedName>
        <fullName evidence="7">Palmitoyltransferase</fullName>
        <ecNumber evidence="7">2.3.1.225</ecNumber>
    </recommendedName>
</protein>
<dbReference type="PROSITE" id="PS50216">
    <property type="entry name" value="DHHC"/>
    <property type="match status" value="1"/>
</dbReference>
<evidence type="ECO:0000259" key="8">
    <source>
        <dbReference type="Pfam" id="PF01529"/>
    </source>
</evidence>
<dbReference type="GO" id="GO:0006612">
    <property type="term" value="P:protein targeting to membrane"/>
    <property type="evidence" value="ECO:0007669"/>
    <property type="project" value="TreeGrafter"/>
</dbReference>
<dbReference type="InterPro" id="IPR039859">
    <property type="entry name" value="PFA4/ZDH16/20/ERF2-like"/>
</dbReference>
<dbReference type="VEuPathDB" id="TriTrypDB:TM35_000111110"/>
<dbReference type="PANTHER" id="PTHR22883">
    <property type="entry name" value="ZINC FINGER DHHC DOMAIN CONTAINING PROTEIN"/>
    <property type="match status" value="1"/>
</dbReference>
<dbReference type="InterPro" id="IPR001594">
    <property type="entry name" value="Palmitoyltrfase_DHHC"/>
</dbReference>
<name>A0A1X0NY30_9TRYP</name>
<dbReference type="GO" id="GO:0005783">
    <property type="term" value="C:endoplasmic reticulum"/>
    <property type="evidence" value="ECO:0007669"/>
    <property type="project" value="TreeGrafter"/>
</dbReference>
<feature type="transmembrane region" description="Helical" evidence="7">
    <location>
        <begin position="216"/>
        <end position="240"/>
    </location>
</feature>
<dbReference type="Pfam" id="PF01529">
    <property type="entry name" value="DHHC"/>
    <property type="match status" value="1"/>
</dbReference>
<dbReference type="RefSeq" id="XP_028883643.1">
    <property type="nucleotide sequence ID" value="XM_029024820.1"/>
</dbReference>
<comment type="similarity">
    <text evidence="7">Belongs to the DHHC palmitoyltransferase family.</text>
</comment>
<dbReference type="GO" id="GO:0019706">
    <property type="term" value="F:protein-cysteine S-palmitoyltransferase activity"/>
    <property type="evidence" value="ECO:0007669"/>
    <property type="project" value="UniProtKB-EC"/>
</dbReference>
<evidence type="ECO:0000256" key="5">
    <source>
        <dbReference type="ARBA" id="ARBA00023136"/>
    </source>
</evidence>
<comment type="catalytic activity">
    <reaction evidence="7">
        <text>L-cysteinyl-[protein] + hexadecanoyl-CoA = S-hexadecanoyl-L-cysteinyl-[protein] + CoA</text>
        <dbReference type="Rhea" id="RHEA:36683"/>
        <dbReference type="Rhea" id="RHEA-COMP:10131"/>
        <dbReference type="Rhea" id="RHEA-COMP:11032"/>
        <dbReference type="ChEBI" id="CHEBI:29950"/>
        <dbReference type="ChEBI" id="CHEBI:57287"/>
        <dbReference type="ChEBI" id="CHEBI:57379"/>
        <dbReference type="ChEBI" id="CHEBI:74151"/>
        <dbReference type="EC" id="2.3.1.225"/>
    </reaction>
</comment>
<keyword evidence="3 7" id="KW-0812">Transmembrane</keyword>
<feature type="transmembrane region" description="Helical" evidence="7">
    <location>
        <begin position="53"/>
        <end position="72"/>
    </location>
</feature>
<evidence type="ECO:0000256" key="6">
    <source>
        <dbReference type="ARBA" id="ARBA00023315"/>
    </source>
</evidence>
<dbReference type="Proteomes" id="UP000192257">
    <property type="component" value="Unassembled WGS sequence"/>
</dbReference>
<keyword evidence="4 7" id="KW-1133">Transmembrane helix</keyword>
<dbReference type="OrthoDB" id="4096362at2759"/>
<accession>A0A1X0NY30</accession>
<evidence type="ECO:0000256" key="2">
    <source>
        <dbReference type="ARBA" id="ARBA00022679"/>
    </source>
</evidence>
<comment type="domain">
    <text evidence="7">The DHHC domain is required for palmitoyltransferase activity.</text>
</comment>
<dbReference type="EMBL" id="NBCO01000011">
    <property type="protein sequence ID" value="ORC89577.1"/>
    <property type="molecule type" value="Genomic_DNA"/>
</dbReference>
<evidence type="ECO:0000313" key="10">
    <source>
        <dbReference type="Proteomes" id="UP000192257"/>
    </source>
</evidence>
<keyword evidence="2 7" id="KW-0808">Transferase</keyword>
<keyword evidence="10" id="KW-1185">Reference proteome</keyword>
<proteinExistence type="inferred from homology"/>
<sequence length="304" mass="34150">MSCSWNRNRRIGNGYMCCGGAIFLGPDYVFMLATALVIILCSILFLIFTNVLAAKIVCGFAAITTLGLMWHCSTMDPGICPKASPPPENAPPHEPLMESVTYVDRNGQLQDAVLERRWCYVCNHYRPLRAVHCRFCDVCIARRDHHCPWVGTCVGERNYRFYWAFLWSTLWLTLTVMIGGMVGIIRRLGSITSNSSDGGKNAFFSVLAETHFIEPLLVLIAFIAFLLVAPLAAYHTMLVARNMTTMEEMRGGPNHVHYYNRGGCWENSKATLFSSIPPSMFLNERGFFAPSVEVVVQNEERENG</sequence>
<dbReference type="AlphaFoldDB" id="A0A1X0NY30"/>
<keyword evidence="6 7" id="KW-0012">Acyltransferase</keyword>
<evidence type="ECO:0000256" key="3">
    <source>
        <dbReference type="ARBA" id="ARBA00022692"/>
    </source>
</evidence>
<organism evidence="9 10">
    <name type="scientific">Trypanosoma theileri</name>
    <dbReference type="NCBI Taxonomy" id="67003"/>
    <lineage>
        <taxon>Eukaryota</taxon>
        <taxon>Discoba</taxon>
        <taxon>Euglenozoa</taxon>
        <taxon>Kinetoplastea</taxon>
        <taxon>Metakinetoplastina</taxon>
        <taxon>Trypanosomatida</taxon>
        <taxon>Trypanosomatidae</taxon>
        <taxon>Trypanosoma</taxon>
    </lineage>
</organism>
<evidence type="ECO:0000256" key="7">
    <source>
        <dbReference type="RuleBase" id="RU079119"/>
    </source>
</evidence>
<reference evidence="9 10" key="1">
    <citation type="submission" date="2017-03" db="EMBL/GenBank/DDBJ databases">
        <title>An alternative strategy for trypanosome survival in the mammalian bloodstream revealed through genome and transcriptome analysis of the ubiquitous bovine parasite Trypanosoma (Megatrypanum) theileri.</title>
        <authorList>
            <person name="Kelly S."/>
            <person name="Ivens A."/>
            <person name="Mott A."/>
            <person name="O'Neill E."/>
            <person name="Emms D."/>
            <person name="Macleod O."/>
            <person name="Voorheis P."/>
            <person name="Matthews J."/>
            <person name="Matthews K."/>
            <person name="Carrington M."/>
        </authorList>
    </citation>
    <scope>NUCLEOTIDE SEQUENCE [LARGE SCALE GENOMIC DNA]</scope>
    <source>
        <strain evidence="9">Edinburgh</strain>
    </source>
</reference>
<gene>
    <name evidence="9" type="ORF">TM35_000111110</name>
</gene>
<dbReference type="EC" id="2.3.1.225" evidence="7"/>
<evidence type="ECO:0000256" key="1">
    <source>
        <dbReference type="ARBA" id="ARBA00004141"/>
    </source>
</evidence>